<dbReference type="PRINTS" id="PR01021">
    <property type="entry name" value="OMPADOMAIN"/>
</dbReference>
<dbReference type="PROSITE" id="PS51123">
    <property type="entry name" value="OMPA_2"/>
    <property type="match status" value="1"/>
</dbReference>
<accession>A0A1I4DGC2</accession>
<dbReference type="STRING" id="195913.SAMN04488004_104115"/>
<proteinExistence type="predicted"/>
<name>A0A1I4DGC2_9RHOB</name>
<evidence type="ECO:0000256" key="4">
    <source>
        <dbReference type="PROSITE-ProRule" id="PRU00473"/>
    </source>
</evidence>
<comment type="subcellular location">
    <subcellularLocation>
        <location evidence="1">Cell outer membrane</location>
    </subcellularLocation>
</comment>
<dbReference type="EMBL" id="FOTF01000004">
    <property type="protein sequence ID" value="SFK92255.1"/>
    <property type="molecule type" value="Genomic_DNA"/>
</dbReference>
<sequence>MIAAYKPNHHTRKTGALMKEIRMITMTRLNLTLATAALALTTACAGTGGPNDNVMTGQGAAIGAGLGALVGAATGDDKSERIRNGLIGASLGAAAGATVGNQMDKQEQELRNQLGGNVGIVNNGQNLTVTLPQDILFATNSTSVSGAAQGNLATLANSLRQYPNSTVNVIGHTDDVGDAAFNFDLSQRRAQAVSAVLANYGVSNARIRSIGRGEDQPVATNLTAEGRAQNRRVDIVITPN</sequence>
<evidence type="ECO:0000313" key="7">
    <source>
        <dbReference type="Proteomes" id="UP000199550"/>
    </source>
</evidence>
<dbReference type="Pfam" id="PF13441">
    <property type="entry name" value="Gly-zipper_YMGG"/>
    <property type="match status" value="1"/>
</dbReference>
<dbReference type="Gene3D" id="3.30.1330.60">
    <property type="entry name" value="OmpA-like domain"/>
    <property type="match status" value="1"/>
</dbReference>
<dbReference type="AlphaFoldDB" id="A0A1I4DGC2"/>
<dbReference type="CDD" id="cd07185">
    <property type="entry name" value="OmpA_C-like"/>
    <property type="match status" value="1"/>
</dbReference>
<evidence type="ECO:0000256" key="1">
    <source>
        <dbReference type="ARBA" id="ARBA00004442"/>
    </source>
</evidence>
<dbReference type="InterPro" id="IPR006664">
    <property type="entry name" value="OMP_bac"/>
</dbReference>
<dbReference type="GO" id="GO:0009279">
    <property type="term" value="C:cell outer membrane"/>
    <property type="evidence" value="ECO:0007669"/>
    <property type="project" value="UniProtKB-SubCell"/>
</dbReference>
<dbReference type="InterPro" id="IPR036737">
    <property type="entry name" value="OmpA-like_sf"/>
</dbReference>
<evidence type="ECO:0000256" key="2">
    <source>
        <dbReference type="ARBA" id="ARBA00023136"/>
    </source>
</evidence>
<evidence type="ECO:0000259" key="5">
    <source>
        <dbReference type="PROSITE" id="PS51123"/>
    </source>
</evidence>
<organism evidence="6 7">
    <name type="scientific">Loktanella salsilacus</name>
    <dbReference type="NCBI Taxonomy" id="195913"/>
    <lineage>
        <taxon>Bacteria</taxon>
        <taxon>Pseudomonadati</taxon>
        <taxon>Pseudomonadota</taxon>
        <taxon>Alphaproteobacteria</taxon>
        <taxon>Rhodobacterales</taxon>
        <taxon>Roseobacteraceae</taxon>
        <taxon>Loktanella</taxon>
    </lineage>
</organism>
<keyword evidence="3" id="KW-0998">Cell outer membrane</keyword>
<evidence type="ECO:0000313" key="6">
    <source>
        <dbReference type="EMBL" id="SFK92255.1"/>
    </source>
</evidence>
<protein>
    <submittedName>
        <fullName evidence="6">Outer membrane protein OmpA</fullName>
    </submittedName>
</protein>
<dbReference type="InterPro" id="IPR027367">
    <property type="entry name" value="Gly-zipper_YMGG"/>
</dbReference>
<dbReference type="Pfam" id="PF00691">
    <property type="entry name" value="OmpA"/>
    <property type="match status" value="1"/>
</dbReference>
<evidence type="ECO:0000256" key="3">
    <source>
        <dbReference type="ARBA" id="ARBA00023237"/>
    </source>
</evidence>
<dbReference type="Proteomes" id="UP000199550">
    <property type="component" value="Unassembled WGS sequence"/>
</dbReference>
<gene>
    <name evidence="6" type="ORF">SAMN04488004_104115</name>
</gene>
<reference evidence="7" key="1">
    <citation type="submission" date="2016-10" db="EMBL/GenBank/DDBJ databases">
        <authorList>
            <person name="Varghese N."/>
            <person name="Submissions S."/>
        </authorList>
    </citation>
    <scope>NUCLEOTIDE SEQUENCE [LARGE SCALE GENOMIC DNA]</scope>
    <source>
        <strain evidence="7">DSM 16199</strain>
    </source>
</reference>
<dbReference type="PANTHER" id="PTHR30329:SF21">
    <property type="entry name" value="LIPOPROTEIN YIAD-RELATED"/>
    <property type="match status" value="1"/>
</dbReference>
<dbReference type="SUPFAM" id="SSF103088">
    <property type="entry name" value="OmpA-like"/>
    <property type="match status" value="1"/>
</dbReference>
<keyword evidence="2 4" id="KW-0472">Membrane</keyword>
<dbReference type="InterPro" id="IPR050330">
    <property type="entry name" value="Bact_OuterMem_StrucFunc"/>
</dbReference>
<feature type="domain" description="OmpA-like" evidence="5">
    <location>
        <begin position="124"/>
        <end position="240"/>
    </location>
</feature>
<dbReference type="InterPro" id="IPR006665">
    <property type="entry name" value="OmpA-like"/>
</dbReference>
<keyword evidence="7" id="KW-1185">Reference proteome</keyword>
<dbReference type="PANTHER" id="PTHR30329">
    <property type="entry name" value="STATOR ELEMENT OF FLAGELLAR MOTOR COMPLEX"/>
    <property type="match status" value="1"/>
</dbReference>